<protein>
    <recommendedName>
        <fullName evidence="4">Spore coat protein U domain-containing protein</fullName>
    </recommendedName>
</protein>
<evidence type="ECO:0000256" key="1">
    <source>
        <dbReference type="SAM" id="SignalP"/>
    </source>
</evidence>
<dbReference type="PROSITE" id="PS51257">
    <property type="entry name" value="PROKAR_LIPOPROTEIN"/>
    <property type="match status" value="1"/>
</dbReference>
<keyword evidence="1" id="KW-0732">Signal</keyword>
<reference evidence="2" key="1">
    <citation type="submission" date="2023-05" db="EMBL/GenBank/DDBJ databases">
        <title>Limnohabitans sp. strain HM2-2 Genome sequencing and assembly.</title>
        <authorList>
            <person name="Jung Y."/>
        </authorList>
    </citation>
    <scope>NUCLEOTIDE SEQUENCE</scope>
    <source>
        <strain evidence="2">HM2-2</strain>
    </source>
</reference>
<keyword evidence="3" id="KW-1185">Reference proteome</keyword>
<accession>A0ABT6X575</accession>
<dbReference type="EMBL" id="JASGBH010000003">
    <property type="protein sequence ID" value="MDI9233117.1"/>
    <property type="molecule type" value="Genomic_DNA"/>
</dbReference>
<proteinExistence type="predicted"/>
<comment type="caution">
    <text evidence="2">The sequence shown here is derived from an EMBL/GenBank/DDBJ whole genome shotgun (WGS) entry which is preliminary data.</text>
</comment>
<gene>
    <name evidence="2" type="ORF">QLQ16_04620</name>
</gene>
<dbReference type="Proteomes" id="UP001431902">
    <property type="component" value="Unassembled WGS sequence"/>
</dbReference>
<evidence type="ECO:0008006" key="4">
    <source>
        <dbReference type="Google" id="ProtNLM"/>
    </source>
</evidence>
<organism evidence="2 3">
    <name type="scientific">Limnohabitans lacus</name>
    <dbReference type="NCBI Taxonomy" id="3045173"/>
    <lineage>
        <taxon>Bacteria</taxon>
        <taxon>Pseudomonadati</taxon>
        <taxon>Pseudomonadota</taxon>
        <taxon>Betaproteobacteria</taxon>
        <taxon>Burkholderiales</taxon>
        <taxon>Comamonadaceae</taxon>
        <taxon>Limnohabitans</taxon>
    </lineage>
</organism>
<dbReference type="RefSeq" id="WP_283223523.1">
    <property type="nucleotide sequence ID" value="NZ_JASGBH010000003.1"/>
</dbReference>
<evidence type="ECO:0000313" key="2">
    <source>
        <dbReference type="EMBL" id="MDI9233117.1"/>
    </source>
</evidence>
<evidence type="ECO:0000313" key="3">
    <source>
        <dbReference type="Proteomes" id="UP001431902"/>
    </source>
</evidence>
<name>A0ABT6X575_9BURK</name>
<feature type="chain" id="PRO_5045409745" description="Spore coat protein U domain-containing protein" evidence="1">
    <location>
        <begin position="29"/>
        <end position="296"/>
    </location>
</feature>
<feature type="signal peptide" evidence="1">
    <location>
        <begin position="1"/>
        <end position="28"/>
    </location>
</feature>
<sequence length="296" mass="32703">MTPTHKHTPWIGLIALIWLSCTSIGSQACTLDAPSEWTLPDYDPQQLQATISTKILQVRAQYPQTCQAQLLIEMQNGQAPQLHGDQQPPLNFELSSQSNYAAPMALAPNAAAHIQLIPASTGISATQALPLWLRVPPGQWVKAGVYQQRLRLSLIDAVGRTLTERILTILQPVRPKVSLQFAQTGSTQADLDFGQLEKGKTRQADIQVKHNTPYLLQLSSQNAGVLRNPQHPQSTIAYRLLLDGRHIDLQNTLQIPGNATSSTATTQHQLRIEIQEVERVRAGTYQDNLNLTIQAQ</sequence>